<name>A0ABQ6GDU0_9BACL</name>
<dbReference type="Proteomes" id="UP001157114">
    <property type="component" value="Unassembled WGS sequence"/>
</dbReference>
<evidence type="ECO:0000313" key="1">
    <source>
        <dbReference type="EMBL" id="GLX69114.1"/>
    </source>
</evidence>
<evidence type="ECO:0000313" key="2">
    <source>
        <dbReference type="Proteomes" id="UP001157114"/>
    </source>
</evidence>
<dbReference type="EMBL" id="BSSQ01000014">
    <property type="protein sequence ID" value="GLX69114.1"/>
    <property type="molecule type" value="Genomic_DNA"/>
</dbReference>
<organism evidence="1 2">
    <name type="scientific">Paenibacillus glycanilyticus</name>
    <dbReference type="NCBI Taxonomy" id="126569"/>
    <lineage>
        <taxon>Bacteria</taxon>
        <taxon>Bacillati</taxon>
        <taxon>Bacillota</taxon>
        <taxon>Bacilli</taxon>
        <taxon>Bacillales</taxon>
        <taxon>Paenibacillaceae</taxon>
        <taxon>Paenibacillus</taxon>
    </lineage>
</organism>
<reference evidence="1 2" key="1">
    <citation type="submission" date="2023-03" db="EMBL/GenBank/DDBJ databases">
        <title>Draft genome sequence of the bacteria which degrade cell wall of Tricholomamatutake.</title>
        <authorList>
            <person name="Konishi Y."/>
            <person name="Fukuta Y."/>
            <person name="Shirasaka N."/>
        </authorList>
    </citation>
    <scope>NUCLEOTIDE SEQUENCE [LARGE SCALE GENOMIC DNA]</scope>
    <source>
        <strain evidence="2">mu1</strain>
    </source>
</reference>
<proteinExistence type="predicted"/>
<sequence length="80" mass="8446">MEISCRSGASAFVRGLQPMQQLIQAIPGQQWPKAKIPMLLAHDSAQPERPSLQKPAGLAAGFWSCLATAREDGAGARGTS</sequence>
<keyword evidence="2" id="KW-1185">Reference proteome</keyword>
<protein>
    <submittedName>
        <fullName evidence="1">Uncharacterized protein</fullName>
    </submittedName>
</protein>
<accession>A0ABQ6GDU0</accession>
<gene>
    <name evidence="1" type="ORF">MU1_34590</name>
</gene>
<comment type="caution">
    <text evidence="1">The sequence shown here is derived from an EMBL/GenBank/DDBJ whole genome shotgun (WGS) entry which is preliminary data.</text>
</comment>